<dbReference type="InterPro" id="IPR013902">
    <property type="entry name" value="Mug135-like_C"/>
</dbReference>
<accession>A0A0D2L526</accession>
<evidence type="ECO:0000313" key="3">
    <source>
        <dbReference type="EMBL" id="KJA21997.1"/>
    </source>
</evidence>
<protein>
    <recommendedName>
        <fullName evidence="2">Mug135-like C-terminal domain-containing protein</fullName>
    </recommendedName>
</protein>
<gene>
    <name evidence="3" type="ORF">HYPSUDRAFT_55123</name>
</gene>
<proteinExistence type="inferred from homology"/>
<reference evidence="4" key="1">
    <citation type="submission" date="2014-04" db="EMBL/GenBank/DDBJ databases">
        <title>Evolutionary Origins and Diversification of the Mycorrhizal Mutualists.</title>
        <authorList>
            <consortium name="DOE Joint Genome Institute"/>
            <consortium name="Mycorrhizal Genomics Consortium"/>
            <person name="Kohler A."/>
            <person name="Kuo A."/>
            <person name="Nagy L.G."/>
            <person name="Floudas D."/>
            <person name="Copeland A."/>
            <person name="Barry K.W."/>
            <person name="Cichocki N."/>
            <person name="Veneault-Fourrey C."/>
            <person name="LaButti K."/>
            <person name="Lindquist E.A."/>
            <person name="Lipzen A."/>
            <person name="Lundell T."/>
            <person name="Morin E."/>
            <person name="Murat C."/>
            <person name="Riley R."/>
            <person name="Ohm R."/>
            <person name="Sun H."/>
            <person name="Tunlid A."/>
            <person name="Henrissat B."/>
            <person name="Grigoriev I.V."/>
            <person name="Hibbett D.S."/>
            <person name="Martin F."/>
        </authorList>
    </citation>
    <scope>NUCLEOTIDE SEQUENCE [LARGE SCALE GENOMIC DNA]</scope>
    <source>
        <strain evidence="4">FD-334 SS-4</strain>
    </source>
</reference>
<keyword evidence="4" id="KW-1185">Reference proteome</keyword>
<dbReference type="STRING" id="945553.A0A0D2L526"/>
<organism evidence="3 4">
    <name type="scientific">Hypholoma sublateritium (strain FD-334 SS-4)</name>
    <dbReference type="NCBI Taxonomy" id="945553"/>
    <lineage>
        <taxon>Eukaryota</taxon>
        <taxon>Fungi</taxon>
        <taxon>Dikarya</taxon>
        <taxon>Basidiomycota</taxon>
        <taxon>Agaricomycotina</taxon>
        <taxon>Agaricomycetes</taxon>
        <taxon>Agaricomycetidae</taxon>
        <taxon>Agaricales</taxon>
        <taxon>Agaricineae</taxon>
        <taxon>Strophariaceae</taxon>
        <taxon>Hypholoma</taxon>
    </lineage>
</organism>
<evidence type="ECO:0000259" key="2">
    <source>
        <dbReference type="Pfam" id="PF08593"/>
    </source>
</evidence>
<evidence type="ECO:0000313" key="4">
    <source>
        <dbReference type="Proteomes" id="UP000054270"/>
    </source>
</evidence>
<sequence>MVDVPNISPASVKYVNVPKIPTNPPTFEDITTAISFSNHLFNELVQGHITNHEDVVKGALYREKLLATQSGGEPTWFAAAIARELEAKFQPLADNLKVVEASVNALKQDMKAIGQDVKVMGKEVKAIKKEVEDLKKGQAQIRRIAAITFNKTCGTGPLVVLQVVPFTNGEDPLSDPYNLPQLVHPGNVAQLSTAHRDQYCKGYYPGRLPPAATRTAAILTAIGASV</sequence>
<dbReference type="OMA" id="CLFRSEL"/>
<feature type="domain" description="Mug135-like C-terminal" evidence="2">
    <location>
        <begin position="149"/>
        <end position="224"/>
    </location>
</feature>
<dbReference type="Proteomes" id="UP000054270">
    <property type="component" value="Unassembled WGS sequence"/>
</dbReference>
<dbReference type="OrthoDB" id="3230244at2759"/>
<evidence type="ECO:0000256" key="1">
    <source>
        <dbReference type="ARBA" id="ARBA00005788"/>
    </source>
</evidence>
<comment type="similarity">
    <text evidence="1">Belongs to the UPF0612 family.</text>
</comment>
<name>A0A0D2L526_HYPSF</name>
<dbReference type="AlphaFoldDB" id="A0A0D2L526"/>
<dbReference type="Pfam" id="PF08593">
    <property type="entry name" value="Mug135_C"/>
    <property type="match status" value="1"/>
</dbReference>
<dbReference type="EMBL" id="KN817553">
    <property type="protein sequence ID" value="KJA21997.1"/>
    <property type="molecule type" value="Genomic_DNA"/>
</dbReference>
<dbReference type="Gene3D" id="1.20.5.190">
    <property type="match status" value="1"/>
</dbReference>